<dbReference type="RefSeq" id="WP_279248886.1">
    <property type="nucleotide sequence ID" value="NZ_SHNO01000001.1"/>
</dbReference>
<dbReference type="PANTHER" id="PTHR48094:SF11">
    <property type="entry name" value="GLUTATHIONE-INDEPENDENT GLYOXALASE HSP31-RELATED"/>
    <property type="match status" value="1"/>
</dbReference>
<dbReference type="EMBL" id="SHNO01000001">
    <property type="protein sequence ID" value="MCX2977156.1"/>
    <property type="molecule type" value="Genomic_DNA"/>
</dbReference>
<accession>A0ABT3T4E2</accession>
<dbReference type="InterPro" id="IPR029062">
    <property type="entry name" value="Class_I_gatase-like"/>
</dbReference>
<evidence type="ECO:0000259" key="4">
    <source>
        <dbReference type="Pfam" id="PF01965"/>
    </source>
</evidence>
<evidence type="ECO:0000256" key="1">
    <source>
        <dbReference type="ARBA" id="ARBA00023016"/>
    </source>
</evidence>
<evidence type="ECO:0000313" key="6">
    <source>
        <dbReference type="Proteomes" id="UP001143304"/>
    </source>
</evidence>
<dbReference type="CDD" id="cd03141">
    <property type="entry name" value="GATase1_Hsp31_like"/>
    <property type="match status" value="1"/>
</dbReference>
<dbReference type="Pfam" id="PF01965">
    <property type="entry name" value="DJ-1_PfpI"/>
    <property type="match status" value="1"/>
</dbReference>
<comment type="caution">
    <text evidence="5">The sequence shown here is derived from an EMBL/GenBank/DDBJ whole genome shotgun (WGS) entry which is preliminary data.</text>
</comment>
<feature type="domain" description="DJ-1/PfpI" evidence="4">
    <location>
        <begin position="68"/>
        <end position="264"/>
    </location>
</feature>
<keyword evidence="5" id="KW-0315">Glutamine amidotransferase</keyword>
<comment type="similarity">
    <text evidence="3">Belongs to the peptidase C56 family. HSP31-like subfamily.</text>
</comment>
<dbReference type="InterPro" id="IPR050325">
    <property type="entry name" value="Prot/Nucl_acid_deglycase"/>
</dbReference>
<dbReference type="Proteomes" id="UP001143304">
    <property type="component" value="Unassembled WGS sequence"/>
</dbReference>
<keyword evidence="1" id="KW-0346">Stress response</keyword>
<organism evidence="5 6">
    <name type="scientific">Candidatus Marimicrobium litorale</name>
    <dbReference type="NCBI Taxonomy" id="2518991"/>
    <lineage>
        <taxon>Bacteria</taxon>
        <taxon>Pseudomonadati</taxon>
        <taxon>Pseudomonadota</taxon>
        <taxon>Gammaproteobacteria</taxon>
        <taxon>Cellvibrionales</taxon>
        <taxon>Halieaceae</taxon>
        <taxon>Marimicrobium</taxon>
    </lineage>
</organism>
<keyword evidence="2" id="KW-0456">Lyase</keyword>
<keyword evidence="6" id="KW-1185">Reference proteome</keyword>
<reference evidence="5" key="1">
    <citation type="submission" date="2019-02" db="EMBL/GenBank/DDBJ databases">
        <authorList>
            <person name="Li S.-H."/>
        </authorList>
    </citation>
    <scope>NUCLEOTIDE SEQUENCE</scope>
    <source>
        <strain evidence="5">IMCC11814</strain>
    </source>
</reference>
<proteinExistence type="inferred from homology"/>
<name>A0ABT3T4E2_9GAMM</name>
<evidence type="ECO:0000256" key="3">
    <source>
        <dbReference type="ARBA" id="ARBA00038493"/>
    </source>
</evidence>
<evidence type="ECO:0000313" key="5">
    <source>
        <dbReference type="EMBL" id="MCX2977156.1"/>
    </source>
</evidence>
<gene>
    <name evidence="5" type="ORF">EYC82_07285</name>
</gene>
<protein>
    <submittedName>
        <fullName evidence="5">Type 1 glutamine amidotransferase domain-containing protein</fullName>
    </submittedName>
</protein>
<dbReference type="PANTHER" id="PTHR48094">
    <property type="entry name" value="PROTEIN/NUCLEIC ACID DEGLYCASE DJ-1-RELATED"/>
    <property type="match status" value="1"/>
</dbReference>
<dbReference type="Gene3D" id="3.40.50.880">
    <property type="match status" value="1"/>
</dbReference>
<dbReference type="InterPro" id="IPR002818">
    <property type="entry name" value="DJ-1/PfpI"/>
</dbReference>
<evidence type="ECO:0000256" key="2">
    <source>
        <dbReference type="ARBA" id="ARBA00023239"/>
    </source>
</evidence>
<dbReference type="SUPFAM" id="SSF52317">
    <property type="entry name" value="Class I glutamine amidotransferase-like"/>
    <property type="match status" value="1"/>
</dbReference>
<sequence>MKNLLKGFVVLFVVVGIFMLSLPTILHSAGLHPEYHGATVELPGKRALVIATSHGVLAAPGETEGPATGVALSELTHAYYPFSDGGMEVDVASIKGGEIPIDPQSLSFMIKSPEDERYLNDAVAQAKVKNSIPMNDVDISQYDIVYIAGGWGAAYDLAQTPVLAEKVTESYYGDKAAIIGGVCHGVLGLVNARDREGSLLIAGRRMTGVSDKQVKELGIEITPLHPETELRKAGALYEKQTAFRDFLATHVVVDQEQRFVTGQNQNSGLETSHRMMQILAERE</sequence>